<dbReference type="AlphaFoldDB" id="A0A1N6MVX9"/>
<evidence type="ECO:0000256" key="1">
    <source>
        <dbReference type="SAM" id="Phobius"/>
    </source>
</evidence>
<reference evidence="3" key="1">
    <citation type="submission" date="2016-12" db="EMBL/GenBank/DDBJ databases">
        <authorList>
            <person name="Gaudriault S."/>
        </authorList>
    </citation>
    <scope>NUCLEOTIDE SEQUENCE [LARGE SCALE GENOMIC DNA]</scope>
    <source>
        <strain evidence="3">HGB1681 (deposited as PTA-6826 in the American Type Culture Collection)</strain>
    </source>
</reference>
<keyword evidence="1" id="KW-1133">Transmembrane helix</keyword>
<organism evidence="2 3">
    <name type="scientific">Xenorhabdus innexi</name>
    <dbReference type="NCBI Taxonomy" id="290109"/>
    <lineage>
        <taxon>Bacteria</taxon>
        <taxon>Pseudomonadati</taxon>
        <taxon>Pseudomonadota</taxon>
        <taxon>Gammaproteobacteria</taxon>
        <taxon>Enterobacterales</taxon>
        <taxon>Morganellaceae</taxon>
        <taxon>Xenorhabdus</taxon>
    </lineage>
</organism>
<accession>A0A1N6MVX9</accession>
<dbReference type="EMBL" id="FTLG01000080">
    <property type="protein sequence ID" value="SIP72980.1"/>
    <property type="molecule type" value="Genomic_DNA"/>
</dbReference>
<proteinExistence type="predicted"/>
<name>A0A1N6MVX9_9GAMM</name>
<keyword evidence="1" id="KW-0472">Membrane</keyword>
<sequence length="89" mass="10651">MSYSCQTRGTCSVNKKLHQMLKLRSRLKNSKNSSERQSSSVTNFTLQIIYRLFGFNINKDIFSYLSLFCMITIVYKFNKIIYYREKYGY</sequence>
<dbReference type="Proteomes" id="UP000196435">
    <property type="component" value="Unassembled WGS sequence"/>
</dbReference>
<evidence type="ECO:0000313" key="3">
    <source>
        <dbReference type="Proteomes" id="UP000196435"/>
    </source>
</evidence>
<protein>
    <submittedName>
        <fullName evidence="2">Uncharacterized protein</fullName>
    </submittedName>
</protein>
<gene>
    <name evidence="2" type="ORF">XIS1_1700031</name>
</gene>
<evidence type="ECO:0000313" key="2">
    <source>
        <dbReference type="EMBL" id="SIP72980.1"/>
    </source>
</evidence>
<feature type="transmembrane region" description="Helical" evidence="1">
    <location>
        <begin position="61"/>
        <end position="78"/>
    </location>
</feature>
<keyword evidence="1" id="KW-0812">Transmembrane</keyword>